<dbReference type="InterPro" id="IPR002876">
    <property type="entry name" value="Transcrip_reg_TACO1-like"/>
</dbReference>
<dbReference type="Proteomes" id="UP000053105">
    <property type="component" value="Unassembled WGS sequence"/>
</dbReference>
<comment type="similarity">
    <text evidence="1">Belongs to the TACO1 family.</text>
</comment>
<dbReference type="Gene3D" id="1.10.10.200">
    <property type="match status" value="1"/>
</dbReference>
<dbReference type="Gene3D" id="3.30.70.980">
    <property type="match status" value="2"/>
</dbReference>
<feature type="domain" description="TACO1/YebC-like second and third" evidence="2">
    <location>
        <begin position="149"/>
        <end position="298"/>
    </location>
</feature>
<dbReference type="InterPro" id="IPR026564">
    <property type="entry name" value="Transcrip_reg_TACO1-like_dom3"/>
</dbReference>
<feature type="domain" description="TACO1/YebC-like N-terminal" evidence="3">
    <location>
        <begin position="65"/>
        <end position="136"/>
    </location>
</feature>
<dbReference type="GO" id="GO:0005739">
    <property type="term" value="C:mitochondrion"/>
    <property type="evidence" value="ECO:0007669"/>
    <property type="project" value="TreeGrafter"/>
</dbReference>
<dbReference type="OrthoDB" id="2017544at2759"/>
<accession>A0A0M9A0D0</accession>
<dbReference type="InterPro" id="IPR017856">
    <property type="entry name" value="Integrase-like_N"/>
</dbReference>
<proteinExistence type="inferred from homology"/>
<keyword evidence="5" id="KW-1185">Reference proteome</keyword>
<evidence type="ECO:0000313" key="4">
    <source>
        <dbReference type="EMBL" id="KOX74760.1"/>
    </source>
</evidence>
<evidence type="ECO:0000313" key="5">
    <source>
        <dbReference type="Proteomes" id="UP000053105"/>
    </source>
</evidence>
<reference evidence="4 5" key="1">
    <citation type="submission" date="2015-07" db="EMBL/GenBank/DDBJ databases">
        <title>The genome of Melipona quadrifasciata.</title>
        <authorList>
            <person name="Pan H."/>
            <person name="Kapheim K."/>
        </authorList>
    </citation>
    <scope>NUCLEOTIDE SEQUENCE [LARGE SCALE GENOMIC DNA]</scope>
    <source>
        <strain evidence="4">0111107301</strain>
        <tissue evidence="4">Whole body</tissue>
    </source>
</reference>
<dbReference type="InterPro" id="IPR048300">
    <property type="entry name" value="TACO1_YebC-like_2nd/3rd_dom"/>
</dbReference>
<evidence type="ECO:0000259" key="3">
    <source>
        <dbReference type="Pfam" id="PF20772"/>
    </source>
</evidence>
<dbReference type="InterPro" id="IPR029072">
    <property type="entry name" value="YebC-like"/>
</dbReference>
<dbReference type="PANTHER" id="PTHR12532:SF0">
    <property type="entry name" value="TRANSLATIONAL ACTIVATOR OF CYTOCHROME C OXIDASE 1"/>
    <property type="match status" value="1"/>
</dbReference>
<name>A0A0M9A0D0_9HYME</name>
<dbReference type="STRING" id="166423.A0A0M9A0D0"/>
<organism evidence="4 5">
    <name type="scientific">Melipona quadrifasciata</name>
    <dbReference type="NCBI Taxonomy" id="166423"/>
    <lineage>
        <taxon>Eukaryota</taxon>
        <taxon>Metazoa</taxon>
        <taxon>Ecdysozoa</taxon>
        <taxon>Arthropoda</taxon>
        <taxon>Hexapoda</taxon>
        <taxon>Insecta</taxon>
        <taxon>Pterygota</taxon>
        <taxon>Neoptera</taxon>
        <taxon>Endopterygota</taxon>
        <taxon>Hymenoptera</taxon>
        <taxon>Apocrita</taxon>
        <taxon>Aculeata</taxon>
        <taxon>Apoidea</taxon>
        <taxon>Anthophila</taxon>
        <taxon>Apidae</taxon>
        <taxon>Melipona</taxon>
    </lineage>
</organism>
<dbReference type="EMBL" id="KQ435782">
    <property type="protein sequence ID" value="KOX74760.1"/>
    <property type="molecule type" value="Genomic_DNA"/>
</dbReference>
<sequence>MFGKVDFMLQSTVEGLVCCRTKLSQTAKVLWRHRSVGDSEPPLDFSQKMQKIDAVKQTKHYAGHSKWKNIKATKEANDAARSVLFNSISYRMKAVALETGDSNPYTNIKLANLVEYAKKVNMPASTLKGILEKIQNNKSGETHIFPMRLLKGPAFVIYFVTDKLAHVKFHIVHISKKYNIKPLESSTFLHMFECASFIIASKDCTLEEAMEDAIKANATDVEEIEHETGPCFKFKGEFLHPEKITTKLGNLEYTIISMDSTCIPNVTTEVTEEELLNINKYKKKITTDIREIVKIEDNIV</sequence>
<evidence type="ECO:0000259" key="2">
    <source>
        <dbReference type="Pfam" id="PF01709"/>
    </source>
</evidence>
<dbReference type="SUPFAM" id="SSF75625">
    <property type="entry name" value="YebC-like"/>
    <property type="match status" value="1"/>
</dbReference>
<evidence type="ECO:0008006" key="6">
    <source>
        <dbReference type="Google" id="ProtNLM"/>
    </source>
</evidence>
<dbReference type="Pfam" id="PF01709">
    <property type="entry name" value="Transcrip_reg"/>
    <property type="match status" value="1"/>
</dbReference>
<dbReference type="AlphaFoldDB" id="A0A0M9A0D0"/>
<dbReference type="Pfam" id="PF20772">
    <property type="entry name" value="TACO1_YebC_N"/>
    <property type="match status" value="1"/>
</dbReference>
<protein>
    <recommendedName>
        <fullName evidence="6">Translational activator of cytochrome c oxidase 1</fullName>
    </recommendedName>
</protein>
<evidence type="ECO:0000256" key="1">
    <source>
        <dbReference type="ARBA" id="ARBA00008724"/>
    </source>
</evidence>
<dbReference type="PANTHER" id="PTHR12532">
    <property type="entry name" value="TRANSLATIONAL ACTIVATOR OF CYTOCHROME C OXIDASE 1"/>
    <property type="match status" value="1"/>
</dbReference>
<gene>
    <name evidence="4" type="ORF">WN51_14698</name>
</gene>
<dbReference type="InterPro" id="IPR049083">
    <property type="entry name" value="TACO1_YebC_N"/>
</dbReference>